<gene>
    <name evidence="2" type="ORF">O181_017574</name>
</gene>
<dbReference type="EMBL" id="AVOT02004954">
    <property type="protein sequence ID" value="MBW0477859.1"/>
    <property type="molecule type" value="Genomic_DNA"/>
</dbReference>
<sequence>MKEGGHVSLYISDFRSLMSRIGDWGERAYIYVYRRGLASRPLDQLASYPGNFDALQELMYITLELDTRYHERHKEKVSHLGKKPPVAGSNPSRPPQNSSSKRPYHKKNKKGKQFQASRDKPHSALLNMDNELIGSEKEMRIKEGLSGKSLSGNNDVFNGSHLLPSRDQLCTLNTSVKKSSKSLIFSSISDIFYSILIDSSATNSSIAKNLVLKYSLTISELPEKIPLLILDSNESPALFITHHTEWAVDLPSFPSVEWDICIINSPKGEDLILGYDFLYHSNPIIYWKNGLITYDSSHKDSSGIKSSSSNALATAVNSFSLVGELKTPSLPSSVHIPSIMPSQSLLEPRDEVSKEINDVGEDVAISSLHFFHGDMNLPPLSFHAFLE</sequence>
<dbReference type="OrthoDB" id="128646at2759"/>
<comment type="caution">
    <text evidence="2">The sequence shown here is derived from an EMBL/GenBank/DDBJ whole genome shotgun (WGS) entry which is preliminary data.</text>
</comment>
<feature type="region of interest" description="Disordered" evidence="1">
    <location>
        <begin position="72"/>
        <end position="121"/>
    </location>
</feature>
<reference evidence="2" key="1">
    <citation type="submission" date="2021-03" db="EMBL/GenBank/DDBJ databases">
        <title>Draft genome sequence of rust myrtle Austropuccinia psidii MF-1, a brazilian biotype.</title>
        <authorList>
            <person name="Quecine M.C."/>
            <person name="Pachon D.M.R."/>
            <person name="Bonatelli M.L."/>
            <person name="Correr F.H."/>
            <person name="Franceschini L.M."/>
            <person name="Leite T.F."/>
            <person name="Margarido G.R.A."/>
            <person name="Almeida C.A."/>
            <person name="Ferrarezi J.A."/>
            <person name="Labate C.A."/>
        </authorList>
    </citation>
    <scope>NUCLEOTIDE SEQUENCE</scope>
    <source>
        <strain evidence="2">MF-1</strain>
    </source>
</reference>
<accession>A0A9Q3C5Z5</accession>
<feature type="compositionally biased region" description="Basic residues" evidence="1">
    <location>
        <begin position="102"/>
        <end position="112"/>
    </location>
</feature>
<protein>
    <submittedName>
        <fullName evidence="2">Uncharacterized protein</fullName>
    </submittedName>
</protein>
<feature type="compositionally biased region" description="Low complexity" evidence="1">
    <location>
        <begin position="89"/>
        <end position="101"/>
    </location>
</feature>
<organism evidence="2 3">
    <name type="scientific">Austropuccinia psidii MF-1</name>
    <dbReference type="NCBI Taxonomy" id="1389203"/>
    <lineage>
        <taxon>Eukaryota</taxon>
        <taxon>Fungi</taxon>
        <taxon>Dikarya</taxon>
        <taxon>Basidiomycota</taxon>
        <taxon>Pucciniomycotina</taxon>
        <taxon>Pucciniomycetes</taxon>
        <taxon>Pucciniales</taxon>
        <taxon>Sphaerophragmiaceae</taxon>
        <taxon>Austropuccinia</taxon>
    </lineage>
</organism>
<dbReference type="Gene3D" id="2.40.70.10">
    <property type="entry name" value="Acid Proteases"/>
    <property type="match status" value="1"/>
</dbReference>
<dbReference type="Pfam" id="PF08284">
    <property type="entry name" value="RVP_2"/>
    <property type="match status" value="1"/>
</dbReference>
<dbReference type="Proteomes" id="UP000765509">
    <property type="component" value="Unassembled WGS sequence"/>
</dbReference>
<proteinExistence type="predicted"/>
<evidence type="ECO:0000313" key="3">
    <source>
        <dbReference type="Proteomes" id="UP000765509"/>
    </source>
</evidence>
<evidence type="ECO:0000256" key="1">
    <source>
        <dbReference type="SAM" id="MobiDB-lite"/>
    </source>
</evidence>
<evidence type="ECO:0000313" key="2">
    <source>
        <dbReference type="EMBL" id="MBW0477859.1"/>
    </source>
</evidence>
<name>A0A9Q3C5Z5_9BASI</name>
<dbReference type="AlphaFoldDB" id="A0A9Q3C5Z5"/>
<dbReference type="InterPro" id="IPR021109">
    <property type="entry name" value="Peptidase_aspartic_dom_sf"/>
</dbReference>
<keyword evidence="3" id="KW-1185">Reference proteome</keyword>